<dbReference type="AlphaFoldDB" id="A0AAW5N747"/>
<dbReference type="RefSeq" id="WP_258336084.1">
    <property type="nucleotide sequence ID" value="NZ_JANRHJ010000014.1"/>
</dbReference>
<name>A0AAW5N747_9BACT</name>
<feature type="signal peptide" evidence="5">
    <location>
        <begin position="1"/>
        <end position="26"/>
    </location>
</feature>
<comment type="caution">
    <text evidence="7">The sequence shown here is derived from an EMBL/GenBank/DDBJ whole genome shotgun (WGS) entry which is preliminary data.</text>
</comment>
<keyword evidence="8" id="KW-1185">Reference proteome</keyword>
<dbReference type="Proteomes" id="UP001204579">
    <property type="component" value="Unassembled WGS sequence"/>
</dbReference>
<dbReference type="Pfam" id="PF06321">
    <property type="entry name" value="P_gingi_FimA"/>
    <property type="match status" value="1"/>
</dbReference>
<keyword evidence="4" id="KW-0281">Fimbrium</keyword>
<evidence type="ECO:0000259" key="6">
    <source>
        <dbReference type="Pfam" id="PF06321"/>
    </source>
</evidence>
<evidence type="ECO:0000256" key="1">
    <source>
        <dbReference type="ARBA" id="ARBA00004561"/>
    </source>
</evidence>
<dbReference type="EMBL" id="JANRHJ010000014">
    <property type="protein sequence ID" value="MCR8874768.1"/>
    <property type="molecule type" value="Genomic_DNA"/>
</dbReference>
<evidence type="ECO:0000256" key="3">
    <source>
        <dbReference type="ARBA" id="ARBA00022729"/>
    </source>
</evidence>
<sequence length="375" mass="42320">MINKHSIYNWLFFPLLASLLAGSVASCINDPAMEEDTSGKSTLSITVRGVTNNPDQDGYDEYIETLRIIVFDASGLVCNKFYNQESIKDWTVKSTSSDTYDIIQELQDFSGGNCRFYFIANEEEYNIYNENTTSTSLSRYLGSDQLTEEQLKACIIASTPDNEDWNNKPILMIANPSAQYIKPGDNIEITDVELVRCIAKVQLIVQKDNTVENKIPENDVVTISDVSLHGTRPESYSLWDTKSYFVINNSEYQHDFTITDDNKTVGYGTDGSPAYTSDMVYFPEKLYQDNTAEGDLYFTFTLTYTPKGGTAIERTYTVAIGEDADKDGTVVDYNIYRNTVYTVTATLQWQPTEPTMNIQVDAWDGEVKVDVPDFE</sequence>
<proteinExistence type="inferred from homology"/>
<dbReference type="PROSITE" id="PS51257">
    <property type="entry name" value="PROKAR_LIPOPROTEIN"/>
    <property type="match status" value="1"/>
</dbReference>
<gene>
    <name evidence="7" type="ORF">NW209_12230</name>
</gene>
<comment type="similarity">
    <text evidence="2">Belongs to the bacteroidetes fimbrillin superfamily. FimA/Mfa1 family.</text>
</comment>
<feature type="domain" description="Major fimbrial subunit protein N-terminal" evidence="6">
    <location>
        <begin position="42"/>
        <end position="153"/>
    </location>
</feature>
<evidence type="ECO:0000313" key="7">
    <source>
        <dbReference type="EMBL" id="MCR8874768.1"/>
    </source>
</evidence>
<accession>A0AAW5N747</accession>
<dbReference type="InterPro" id="IPR029141">
    <property type="entry name" value="FimA_N"/>
</dbReference>
<protein>
    <recommendedName>
        <fullName evidence="6">Major fimbrial subunit protein N-terminal domain-containing protein</fullName>
    </recommendedName>
</protein>
<organism evidence="7 8">
    <name type="scientific">Phocaeicola barnesiae</name>
    <dbReference type="NCBI Taxonomy" id="376804"/>
    <lineage>
        <taxon>Bacteria</taxon>
        <taxon>Pseudomonadati</taxon>
        <taxon>Bacteroidota</taxon>
        <taxon>Bacteroidia</taxon>
        <taxon>Bacteroidales</taxon>
        <taxon>Bacteroidaceae</taxon>
        <taxon>Phocaeicola</taxon>
    </lineage>
</organism>
<evidence type="ECO:0000256" key="4">
    <source>
        <dbReference type="ARBA" id="ARBA00023263"/>
    </source>
</evidence>
<dbReference type="GO" id="GO:0009289">
    <property type="term" value="C:pilus"/>
    <property type="evidence" value="ECO:0007669"/>
    <property type="project" value="UniProtKB-SubCell"/>
</dbReference>
<evidence type="ECO:0000256" key="2">
    <source>
        <dbReference type="ARBA" id="ARBA00006011"/>
    </source>
</evidence>
<evidence type="ECO:0000256" key="5">
    <source>
        <dbReference type="SAM" id="SignalP"/>
    </source>
</evidence>
<reference evidence="7 8" key="1">
    <citation type="submission" date="2022-08" db="EMBL/GenBank/DDBJ databases">
        <authorList>
            <person name="Zeman M."/>
            <person name="Kubasova T."/>
        </authorList>
    </citation>
    <scope>NUCLEOTIDE SEQUENCE [LARGE SCALE GENOMIC DNA]</scope>
    <source>
        <strain evidence="7 8">ET62</strain>
    </source>
</reference>
<evidence type="ECO:0000313" key="8">
    <source>
        <dbReference type="Proteomes" id="UP001204579"/>
    </source>
</evidence>
<feature type="chain" id="PRO_5043935815" description="Major fimbrial subunit protein N-terminal domain-containing protein" evidence="5">
    <location>
        <begin position="27"/>
        <end position="375"/>
    </location>
</feature>
<comment type="subcellular location">
    <subcellularLocation>
        <location evidence="1">Fimbrium</location>
    </subcellularLocation>
</comment>
<keyword evidence="3 5" id="KW-0732">Signal</keyword>